<feature type="chain" id="PRO_5044835278" evidence="2">
    <location>
        <begin position="24"/>
        <end position="222"/>
    </location>
</feature>
<reference evidence="3 4" key="1">
    <citation type="submission" date="2024-04" db="EMBL/GenBank/DDBJ databases">
        <title>Genome assembly C_amara_ONT_v2.</title>
        <authorList>
            <person name="Yant L."/>
            <person name="Moore C."/>
            <person name="Slenker M."/>
        </authorList>
    </citation>
    <scope>NUCLEOTIDE SEQUENCE [LARGE SCALE GENOMIC DNA]</scope>
    <source>
        <tissue evidence="3">Leaf</tissue>
    </source>
</reference>
<dbReference type="Proteomes" id="UP001558713">
    <property type="component" value="Unassembled WGS sequence"/>
</dbReference>
<name>A0ABD1BU16_CARAN</name>
<accession>A0ABD1BU16</accession>
<evidence type="ECO:0000313" key="3">
    <source>
        <dbReference type="EMBL" id="KAL1220672.1"/>
    </source>
</evidence>
<sequence length="222" mass="24338">MACLRNTLCLLAALLLIYQKTATCDFLSPVFGNNTICKDVLCGKGKCKESSNSTFNFMYECECDNGWKQFTPHLKFLPCVIPNCTFDLTCGKAASPSQPKTLPKDNVTNSIFDVCKWVDCGGGSCNSTKPFLYSCDCHEGYRNLMNITAFPCLKECALGTNCSGLGIPMSNASSPDASLASPTDLPDSSKNQATRLNLRGSSLWWITFLLCVSLVPWRLLYI</sequence>
<organism evidence="3 4">
    <name type="scientific">Cardamine amara subsp. amara</name>
    <dbReference type="NCBI Taxonomy" id="228776"/>
    <lineage>
        <taxon>Eukaryota</taxon>
        <taxon>Viridiplantae</taxon>
        <taxon>Streptophyta</taxon>
        <taxon>Embryophyta</taxon>
        <taxon>Tracheophyta</taxon>
        <taxon>Spermatophyta</taxon>
        <taxon>Magnoliopsida</taxon>
        <taxon>eudicotyledons</taxon>
        <taxon>Gunneridae</taxon>
        <taxon>Pentapetalae</taxon>
        <taxon>rosids</taxon>
        <taxon>malvids</taxon>
        <taxon>Brassicales</taxon>
        <taxon>Brassicaceae</taxon>
        <taxon>Cardamineae</taxon>
        <taxon>Cardamine</taxon>
    </lineage>
</organism>
<dbReference type="PANTHER" id="PTHR33881">
    <property type="entry name" value="NEUROGENIC LOCUS NOTCH-LIKE PROTEIN"/>
    <property type="match status" value="1"/>
</dbReference>
<dbReference type="EMBL" id="JBANAX010000150">
    <property type="protein sequence ID" value="KAL1220672.1"/>
    <property type="molecule type" value="Genomic_DNA"/>
</dbReference>
<proteinExistence type="predicted"/>
<evidence type="ECO:0000313" key="4">
    <source>
        <dbReference type="Proteomes" id="UP001558713"/>
    </source>
</evidence>
<keyword evidence="1" id="KW-0472">Membrane</keyword>
<gene>
    <name evidence="3" type="ORF">V5N11_003375</name>
</gene>
<keyword evidence="1" id="KW-0812">Transmembrane</keyword>
<keyword evidence="2" id="KW-0732">Signal</keyword>
<dbReference type="AlphaFoldDB" id="A0ABD1BU16"/>
<evidence type="ECO:0000256" key="2">
    <source>
        <dbReference type="SAM" id="SignalP"/>
    </source>
</evidence>
<dbReference type="PANTHER" id="PTHR33881:SF7">
    <property type="entry name" value="NEUROGENIC LOCUS NOTCH-LIKE PROTEIN"/>
    <property type="match status" value="1"/>
</dbReference>
<feature type="signal peptide" evidence="2">
    <location>
        <begin position="1"/>
        <end position="23"/>
    </location>
</feature>
<comment type="caution">
    <text evidence="3">The sequence shown here is derived from an EMBL/GenBank/DDBJ whole genome shotgun (WGS) entry which is preliminary data.</text>
</comment>
<keyword evidence="1" id="KW-1133">Transmembrane helix</keyword>
<evidence type="ECO:0000256" key="1">
    <source>
        <dbReference type="SAM" id="Phobius"/>
    </source>
</evidence>
<protein>
    <submittedName>
        <fullName evidence="3">Uncharacterized protein</fullName>
    </submittedName>
</protein>
<keyword evidence="4" id="KW-1185">Reference proteome</keyword>
<feature type="transmembrane region" description="Helical" evidence="1">
    <location>
        <begin position="202"/>
        <end position="221"/>
    </location>
</feature>